<sequence length="134" mass="14642">MSMHVCTKQKVTNPDCGQTTFTESNGTGEYQTSAATKQVSPSDNPKIGSLEMSNGECTKHQVIVVCSQVESPLSDEVEKVPSLGVNPVRSPPKRLKNRHSRGHRKAVLFLKRGNKCRPSENGLINVLPSLLSRN</sequence>
<gene>
    <name evidence="2" type="ORF">OCU04_009032</name>
</gene>
<evidence type="ECO:0000313" key="2">
    <source>
        <dbReference type="EMBL" id="KAJ8062502.1"/>
    </source>
</evidence>
<keyword evidence="3" id="KW-1185">Reference proteome</keyword>
<feature type="region of interest" description="Disordered" evidence="1">
    <location>
        <begin position="76"/>
        <end position="104"/>
    </location>
</feature>
<dbReference type="AlphaFoldDB" id="A0A9X0AGQ6"/>
<name>A0A9X0AGQ6_9HELO</name>
<evidence type="ECO:0000313" key="3">
    <source>
        <dbReference type="Proteomes" id="UP001152300"/>
    </source>
</evidence>
<protein>
    <submittedName>
        <fullName evidence="2">Uncharacterized protein</fullName>
    </submittedName>
</protein>
<evidence type="ECO:0000256" key="1">
    <source>
        <dbReference type="SAM" id="MobiDB-lite"/>
    </source>
</evidence>
<dbReference type="OrthoDB" id="3547702at2759"/>
<feature type="compositionally biased region" description="Polar residues" evidence="1">
    <location>
        <begin position="9"/>
        <end position="43"/>
    </location>
</feature>
<organism evidence="2 3">
    <name type="scientific">Sclerotinia nivalis</name>
    <dbReference type="NCBI Taxonomy" id="352851"/>
    <lineage>
        <taxon>Eukaryota</taxon>
        <taxon>Fungi</taxon>
        <taxon>Dikarya</taxon>
        <taxon>Ascomycota</taxon>
        <taxon>Pezizomycotina</taxon>
        <taxon>Leotiomycetes</taxon>
        <taxon>Helotiales</taxon>
        <taxon>Sclerotiniaceae</taxon>
        <taxon>Sclerotinia</taxon>
    </lineage>
</organism>
<comment type="caution">
    <text evidence="2">The sequence shown here is derived from an EMBL/GenBank/DDBJ whole genome shotgun (WGS) entry which is preliminary data.</text>
</comment>
<dbReference type="EMBL" id="JAPEIS010000010">
    <property type="protein sequence ID" value="KAJ8062502.1"/>
    <property type="molecule type" value="Genomic_DNA"/>
</dbReference>
<feature type="region of interest" description="Disordered" evidence="1">
    <location>
        <begin position="1"/>
        <end position="52"/>
    </location>
</feature>
<feature type="compositionally biased region" description="Basic residues" evidence="1">
    <location>
        <begin position="91"/>
        <end position="104"/>
    </location>
</feature>
<proteinExistence type="predicted"/>
<accession>A0A9X0AGQ6</accession>
<dbReference type="Proteomes" id="UP001152300">
    <property type="component" value="Unassembled WGS sequence"/>
</dbReference>
<reference evidence="2" key="1">
    <citation type="submission" date="2022-11" db="EMBL/GenBank/DDBJ databases">
        <title>Genome Resource of Sclerotinia nivalis Strain SnTB1, a Plant Pathogen Isolated from American Ginseng.</title>
        <authorList>
            <person name="Fan S."/>
        </authorList>
    </citation>
    <scope>NUCLEOTIDE SEQUENCE</scope>
    <source>
        <strain evidence="2">SnTB1</strain>
    </source>
</reference>